<keyword evidence="3" id="KW-1185">Reference proteome</keyword>
<dbReference type="STRING" id="406100.SAMN04488052_104260"/>
<organism evidence="2 3">
    <name type="scientific">Aquisalimonas asiatica</name>
    <dbReference type="NCBI Taxonomy" id="406100"/>
    <lineage>
        <taxon>Bacteria</taxon>
        <taxon>Pseudomonadati</taxon>
        <taxon>Pseudomonadota</taxon>
        <taxon>Gammaproteobacteria</taxon>
        <taxon>Chromatiales</taxon>
        <taxon>Ectothiorhodospiraceae</taxon>
        <taxon>Aquisalimonas</taxon>
    </lineage>
</organism>
<dbReference type="EMBL" id="FOEG01000004">
    <property type="protein sequence ID" value="SEO91254.1"/>
    <property type="molecule type" value="Genomic_DNA"/>
</dbReference>
<feature type="transmembrane region" description="Helical" evidence="1">
    <location>
        <begin position="28"/>
        <end position="48"/>
    </location>
</feature>
<evidence type="ECO:0000313" key="2">
    <source>
        <dbReference type="EMBL" id="SEO91254.1"/>
    </source>
</evidence>
<sequence length="176" mass="19536">MAVTRSESAEQTRLFELRPNAGIYWRQTLVIFLMLSTVCLLVGVAFALAGFWPILPLAGLEVIALGAALYYSARRGDYREVIRVSPGRVRIEKGRRQPEQTWEFDRAWSAAELQRSPLRWYPARLVIRSGGDQVECGAFLTDEERESLARELLDCIGPMAARGAHPSSGTGPGATQ</sequence>
<gene>
    <name evidence="2" type="ORF">SAMN04488052_104260</name>
</gene>
<dbReference type="AlphaFoldDB" id="A0A1H8TL04"/>
<dbReference type="Pfam" id="PF10003">
    <property type="entry name" value="DUF2244"/>
    <property type="match status" value="1"/>
</dbReference>
<dbReference type="InterPro" id="IPR019253">
    <property type="entry name" value="DUF2244_TM"/>
</dbReference>
<proteinExistence type="predicted"/>
<keyword evidence="1" id="KW-0812">Transmembrane</keyword>
<evidence type="ECO:0000313" key="3">
    <source>
        <dbReference type="Proteomes" id="UP000199657"/>
    </source>
</evidence>
<accession>A0A1H8TL04</accession>
<dbReference type="Proteomes" id="UP000199657">
    <property type="component" value="Unassembled WGS sequence"/>
</dbReference>
<feature type="transmembrane region" description="Helical" evidence="1">
    <location>
        <begin position="54"/>
        <end position="73"/>
    </location>
</feature>
<reference evidence="2 3" key="1">
    <citation type="submission" date="2016-10" db="EMBL/GenBank/DDBJ databases">
        <authorList>
            <person name="de Groot N.N."/>
        </authorList>
    </citation>
    <scope>NUCLEOTIDE SEQUENCE [LARGE SCALE GENOMIC DNA]</scope>
    <source>
        <strain evidence="2 3">CGMCC 1.6291</strain>
    </source>
</reference>
<keyword evidence="1" id="KW-1133">Transmembrane helix</keyword>
<keyword evidence="1" id="KW-0472">Membrane</keyword>
<evidence type="ECO:0000256" key="1">
    <source>
        <dbReference type="SAM" id="Phobius"/>
    </source>
</evidence>
<dbReference type="RefSeq" id="WP_171909900.1">
    <property type="nucleotide sequence ID" value="NZ_FOEG01000004.1"/>
</dbReference>
<protein>
    <submittedName>
        <fullName evidence="2">Uncharacterized membrane protein</fullName>
    </submittedName>
</protein>
<name>A0A1H8TL04_9GAMM</name>